<dbReference type="AlphaFoldDB" id="A0ABD0JQ67"/>
<evidence type="ECO:0000313" key="3">
    <source>
        <dbReference type="Proteomes" id="UP001519460"/>
    </source>
</evidence>
<feature type="region of interest" description="Disordered" evidence="1">
    <location>
        <begin position="105"/>
        <end position="130"/>
    </location>
</feature>
<reference evidence="2 3" key="1">
    <citation type="journal article" date="2023" name="Sci. Data">
        <title>Genome assembly of the Korean intertidal mud-creeper Batillaria attramentaria.</title>
        <authorList>
            <person name="Patra A.K."/>
            <person name="Ho P.T."/>
            <person name="Jun S."/>
            <person name="Lee S.J."/>
            <person name="Kim Y."/>
            <person name="Won Y.J."/>
        </authorList>
    </citation>
    <scope>NUCLEOTIDE SEQUENCE [LARGE SCALE GENOMIC DNA]</scope>
    <source>
        <strain evidence="2">Wonlab-2016</strain>
    </source>
</reference>
<proteinExistence type="predicted"/>
<protein>
    <submittedName>
        <fullName evidence="2">Uncharacterized protein</fullName>
    </submittedName>
</protein>
<feature type="non-terminal residue" evidence="2">
    <location>
        <position position="1"/>
    </location>
</feature>
<dbReference type="EMBL" id="JACVVK020000363">
    <property type="protein sequence ID" value="KAK7476866.1"/>
    <property type="molecule type" value="Genomic_DNA"/>
</dbReference>
<evidence type="ECO:0000313" key="2">
    <source>
        <dbReference type="EMBL" id="KAK7476866.1"/>
    </source>
</evidence>
<comment type="caution">
    <text evidence="2">The sequence shown here is derived from an EMBL/GenBank/DDBJ whole genome shotgun (WGS) entry which is preliminary data.</text>
</comment>
<keyword evidence="3" id="KW-1185">Reference proteome</keyword>
<dbReference type="Proteomes" id="UP001519460">
    <property type="component" value="Unassembled WGS sequence"/>
</dbReference>
<sequence length="175" mass="18726">LNNGETWNSGQTGPPAPPGAVRMFEGQYNGTSGETIDHFLGPTPPDGMPSLMNKSPADMYNRSSGFSSPAPQGMMGNAMPMSPDALSAGKTTCAPYYSYSKRTMEDSVRGGRPNDKFPTESSKRSRKGGSDRWWCNVLCSPLPSATCAILHVYSQLGFPVDGGRLGDTVPDQFHV</sequence>
<feature type="compositionally biased region" description="Basic and acidic residues" evidence="1">
    <location>
        <begin position="105"/>
        <end position="123"/>
    </location>
</feature>
<accession>A0ABD0JQ67</accession>
<name>A0ABD0JQ67_9CAEN</name>
<organism evidence="2 3">
    <name type="scientific">Batillaria attramentaria</name>
    <dbReference type="NCBI Taxonomy" id="370345"/>
    <lineage>
        <taxon>Eukaryota</taxon>
        <taxon>Metazoa</taxon>
        <taxon>Spiralia</taxon>
        <taxon>Lophotrochozoa</taxon>
        <taxon>Mollusca</taxon>
        <taxon>Gastropoda</taxon>
        <taxon>Caenogastropoda</taxon>
        <taxon>Sorbeoconcha</taxon>
        <taxon>Cerithioidea</taxon>
        <taxon>Batillariidae</taxon>
        <taxon>Batillaria</taxon>
    </lineage>
</organism>
<gene>
    <name evidence="2" type="ORF">BaRGS_00031869</name>
</gene>
<evidence type="ECO:0000256" key="1">
    <source>
        <dbReference type="SAM" id="MobiDB-lite"/>
    </source>
</evidence>